<keyword evidence="3" id="KW-0378">Hydrolase</keyword>
<dbReference type="InterPro" id="IPR002656">
    <property type="entry name" value="Acyl_transf_3_dom"/>
</dbReference>
<feature type="transmembrane region" description="Helical" evidence="1">
    <location>
        <begin position="38"/>
        <end position="57"/>
    </location>
</feature>
<feature type="transmembrane region" description="Helical" evidence="1">
    <location>
        <begin position="207"/>
        <end position="226"/>
    </location>
</feature>
<feature type="transmembrane region" description="Helical" evidence="1">
    <location>
        <begin position="77"/>
        <end position="95"/>
    </location>
</feature>
<feature type="transmembrane region" description="Helical" evidence="1">
    <location>
        <begin position="159"/>
        <end position="177"/>
    </location>
</feature>
<feature type="transmembrane region" description="Helical" evidence="1">
    <location>
        <begin position="12"/>
        <end position="32"/>
    </location>
</feature>
<keyword evidence="1" id="KW-0812">Transmembrane</keyword>
<dbReference type="GO" id="GO:0016787">
    <property type="term" value="F:hydrolase activity"/>
    <property type="evidence" value="ECO:0007669"/>
    <property type="project" value="UniProtKB-KW"/>
</dbReference>
<gene>
    <name evidence="3" type="ORF">SAMN05421771_0040</name>
</gene>
<sequence length="338" mass="38227">MQPKVNLDVMRSFAIGLVVLDHVLLAQKVAVVGRWEPAWIGVAGVYMFFVHTCLVLMWSLERKPHTLDFYIRRGFRIYPLVLVALLFAVVLRAPVGGSPNDFFVAIHPDLQTILSNGTLTQNLFDRDNILGVLWSLPLEVDMYLLLPVLFFFVRRNFTLWPLLLFWALAAGLSFRMLEDGNQFATVIPCFLPGVMAYVLFRRVRPRAPGWLFPGFLLLLTVLFMMWPSVGASWPLCLALGIGLPFFHPINFGLVARVSHEIAKYSYGIYLSHPFALVFGFYVLAGRSLWMQLGVTIVAIAVLSVAAYHLLEKPMINLGAKLAAKAEKRYEQKHLDAYL</sequence>
<evidence type="ECO:0000313" key="4">
    <source>
        <dbReference type="Proteomes" id="UP000199024"/>
    </source>
</evidence>
<feature type="transmembrane region" description="Helical" evidence="1">
    <location>
        <begin position="183"/>
        <end position="200"/>
    </location>
</feature>
<reference evidence="3 4" key="1">
    <citation type="submission" date="2016-10" db="EMBL/GenBank/DDBJ databases">
        <authorList>
            <person name="de Groot N.N."/>
        </authorList>
    </citation>
    <scope>NUCLEOTIDE SEQUENCE [LARGE SCALE GENOMIC DNA]</scope>
    <source>
        <strain evidence="3 4">DSM 21001</strain>
    </source>
</reference>
<dbReference type="GO" id="GO:0000271">
    <property type="term" value="P:polysaccharide biosynthetic process"/>
    <property type="evidence" value="ECO:0007669"/>
    <property type="project" value="TreeGrafter"/>
</dbReference>
<feature type="domain" description="Acyltransferase 3" evidence="2">
    <location>
        <begin position="6"/>
        <end position="304"/>
    </location>
</feature>
<evidence type="ECO:0000256" key="1">
    <source>
        <dbReference type="SAM" id="Phobius"/>
    </source>
</evidence>
<dbReference type="PANTHER" id="PTHR23028:SF53">
    <property type="entry name" value="ACYL_TRANSF_3 DOMAIN-CONTAINING PROTEIN"/>
    <property type="match status" value="1"/>
</dbReference>
<dbReference type="EMBL" id="FOZL01000001">
    <property type="protein sequence ID" value="SFR96773.1"/>
    <property type="molecule type" value="Genomic_DNA"/>
</dbReference>
<dbReference type="GO" id="GO:0016747">
    <property type="term" value="F:acyltransferase activity, transferring groups other than amino-acyl groups"/>
    <property type="evidence" value="ECO:0007669"/>
    <property type="project" value="InterPro"/>
</dbReference>
<keyword evidence="1" id="KW-0472">Membrane</keyword>
<dbReference type="Proteomes" id="UP000199024">
    <property type="component" value="Unassembled WGS sequence"/>
</dbReference>
<accession>A0A1I6KZW3</accession>
<evidence type="ECO:0000259" key="2">
    <source>
        <dbReference type="Pfam" id="PF01757"/>
    </source>
</evidence>
<evidence type="ECO:0000313" key="3">
    <source>
        <dbReference type="EMBL" id="SFR96773.1"/>
    </source>
</evidence>
<dbReference type="InterPro" id="IPR050879">
    <property type="entry name" value="Acyltransferase_3"/>
</dbReference>
<keyword evidence="3" id="KW-0808">Transferase</keyword>
<feature type="transmembrane region" description="Helical" evidence="1">
    <location>
        <begin position="129"/>
        <end position="152"/>
    </location>
</feature>
<keyword evidence="4" id="KW-1185">Reference proteome</keyword>
<dbReference type="GO" id="GO:0016020">
    <property type="term" value="C:membrane"/>
    <property type="evidence" value="ECO:0007669"/>
    <property type="project" value="TreeGrafter"/>
</dbReference>
<feature type="transmembrane region" description="Helical" evidence="1">
    <location>
        <begin position="266"/>
        <end position="283"/>
    </location>
</feature>
<dbReference type="PANTHER" id="PTHR23028">
    <property type="entry name" value="ACETYLTRANSFERASE"/>
    <property type="match status" value="1"/>
</dbReference>
<dbReference type="Pfam" id="PF01757">
    <property type="entry name" value="Acyl_transf_3"/>
    <property type="match status" value="1"/>
</dbReference>
<organism evidence="3 4">
    <name type="scientific">Granulicella pectinivorans</name>
    <dbReference type="NCBI Taxonomy" id="474950"/>
    <lineage>
        <taxon>Bacteria</taxon>
        <taxon>Pseudomonadati</taxon>
        <taxon>Acidobacteriota</taxon>
        <taxon>Terriglobia</taxon>
        <taxon>Terriglobales</taxon>
        <taxon>Acidobacteriaceae</taxon>
        <taxon>Granulicella</taxon>
    </lineage>
</organism>
<dbReference type="STRING" id="474950.SAMN05421771_0040"/>
<proteinExistence type="predicted"/>
<name>A0A1I6KZW3_9BACT</name>
<protein>
    <submittedName>
        <fullName evidence="3">Peptidoglycan/LPS O-acetylase OafA/YrhL, contains acyltransferase and SGNH-hydrolase domains</fullName>
    </submittedName>
</protein>
<dbReference type="AlphaFoldDB" id="A0A1I6KZW3"/>
<feature type="transmembrane region" description="Helical" evidence="1">
    <location>
        <begin position="289"/>
        <end position="310"/>
    </location>
</feature>
<keyword evidence="3" id="KW-0012">Acyltransferase</keyword>
<keyword evidence="1" id="KW-1133">Transmembrane helix</keyword>
<feature type="transmembrane region" description="Helical" evidence="1">
    <location>
        <begin position="232"/>
        <end position="254"/>
    </location>
</feature>